<dbReference type="Proteomes" id="UP001066276">
    <property type="component" value="Chromosome 2_1"/>
</dbReference>
<evidence type="ECO:0000313" key="2">
    <source>
        <dbReference type="EMBL" id="KAJ1201294.1"/>
    </source>
</evidence>
<dbReference type="EMBL" id="JANPWB010000003">
    <property type="protein sequence ID" value="KAJ1201294.1"/>
    <property type="molecule type" value="Genomic_DNA"/>
</dbReference>
<reference evidence="2" key="1">
    <citation type="journal article" date="2022" name="bioRxiv">
        <title>Sequencing and chromosome-scale assembly of the giantPleurodeles waltlgenome.</title>
        <authorList>
            <person name="Brown T."/>
            <person name="Elewa A."/>
            <person name="Iarovenko S."/>
            <person name="Subramanian E."/>
            <person name="Araus A.J."/>
            <person name="Petzold A."/>
            <person name="Susuki M."/>
            <person name="Suzuki K.-i.T."/>
            <person name="Hayashi T."/>
            <person name="Toyoda A."/>
            <person name="Oliveira C."/>
            <person name="Osipova E."/>
            <person name="Leigh N.D."/>
            <person name="Simon A."/>
            <person name="Yun M.H."/>
        </authorList>
    </citation>
    <scope>NUCLEOTIDE SEQUENCE</scope>
    <source>
        <strain evidence="2">20211129_DDA</strain>
        <tissue evidence="2">Liver</tissue>
    </source>
</reference>
<feature type="region of interest" description="Disordered" evidence="1">
    <location>
        <begin position="66"/>
        <end position="91"/>
    </location>
</feature>
<proteinExistence type="predicted"/>
<accession>A0AAV7VMK6</accession>
<dbReference type="AlphaFoldDB" id="A0AAV7VMK6"/>
<comment type="caution">
    <text evidence="2">The sequence shown here is derived from an EMBL/GenBank/DDBJ whole genome shotgun (WGS) entry which is preliminary data.</text>
</comment>
<feature type="region of interest" description="Disordered" evidence="1">
    <location>
        <begin position="1"/>
        <end position="45"/>
    </location>
</feature>
<protein>
    <submittedName>
        <fullName evidence="2">Uncharacterized protein</fullName>
    </submittedName>
</protein>
<organism evidence="2 3">
    <name type="scientific">Pleurodeles waltl</name>
    <name type="common">Iberian ribbed newt</name>
    <dbReference type="NCBI Taxonomy" id="8319"/>
    <lineage>
        <taxon>Eukaryota</taxon>
        <taxon>Metazoa</taxon>
        <taxon>Chordata</taxon>
        <taxon>Craniata</taxon>
        <taxon>Vertebrata</taxon>
        <taxon>Euteleostomi</taxon>
        <taxon>Amphibia</taxon>
        <taxon>Batrachia</taxon>
        <taxon>Caudata</taxon>
        <taxon>Salamandroidea</taxon>
        <taxon>Salamandridae</taxon>
        <taxon>Pleurodelinae</taxon>
        <taxon>Pleurodeles</taxon>
    </lineage>
</organism>
<evidence type="ECO:0000313" key="3">
    <source>
        <dbReference type="Proteomes" id="UP001066276"/>
    </source>
</evidence>
<name>A0AAV7VMK6_PLEWA</name>
<feature type="compositionally biased region" description="Low complexity" evidence="1">
    <location>
        <begin position="76"/>
        <end position="86"/>
    </location>
</feature>
<sequence>MIPGMSICGVAHPPGRCEEPAGRNRAASGHRPQRRVGAAPPEQGLRMKAAAQLRACFTETRLTAGRAQVHERDTSTSRAQASSRAAPGYSTEWRRHEVGRLARRVVRSRSGRSTQLCNRRSSRFDAAYSVGVSLTGEGGIRPCGGHMRSI</sequence>
<keyword evidence="3" id="KW-1185">Reference proteome</keyword>
<evidence type="ECO:0000256" key="1">
    <source>
        <dbReference type="SAM" id="MobiDB-lite"/>
    </source>
</evidence>
<gene>
    <name evidence="2" type="ORF">NDU88_005107</name>
</gene>